<organism evidence="20 21">
    <name type="scientific">Hebeloma cylindrosporum</name>
    <dbReference type="NCBI Taxonomy" id="76867"/>
    <lineage>
        <taxon>Eukaryota</taxon>
        <taxon>Fungi</taxon>
        <taxon>Dikarya</taxon>
        <taxon>Basidiomycota</taxon>
        <taxon>Agaricomycotina</taxon>
        <taxon>Agaricomycetes</taxon>
        <taxon>Agaricomycetidae</taxon>
        <taxon>Agaricales</taxon>
        <taxon>Agaricineae</taxon>
        <taxon>Hymenogastraceae</taxon>
        <taxon>Hebeloma</taxon>
    </lineage>
</organism>
<dbReference type="SUPFAM" id="SSF56112">
    <property type="entry name" value="Protein kinase-like (PK-like)"/>
    <property type="match status" value="1"/>
</dbReference>
<dbReference type="Proteomes" id="UP000053424">
    <property type="component" value="Unassembled WGS sequence"/>
</dbReference>
<protein>
    <recommendedName>
        <fullName evidence="17">Carnitine O-acetyltransferase, mitochondrial</fullName>
        <ecNumber evidence="16">2.3.1.7</ecNumber>
    </recommendedName>
</protein>
<evidence type="ECO:0000256" key="10">
    <source>
        <dbReference type="ARBA" id="ARBA00023128"/>
    </source>
</evidence>
<evidence type="ECO:0000313" key="20">
    <source>
        <dbReference type="EMBL" id="KIM35911.1"/>
    </source>
</evidence>
<dbReference type="GO" id="GO:0004672">
    <property type="term" value="F:protein kinase activity"/>
    <property type="evidence" value="ECO:0007669"/>
    <property type="project" value="InterPro"/>
</dbReference>
<dbReference type="InterPro" id="IPR000542">
    <property type="entry name" value="Carn_acyl_trans"/>
</dbReference>
<dbReference type="GO" id="GO:0005777">
    <property type="term" value="C:peroxisome"/>
    <property type="evidence" value="ECO:0007669"/>
    <property type="project" value="UniProtKB-SubCell"/>
</dbReference>
<dbReference type="FunFam" id="3.30.559.70:FF:000007">
    <property type="entry name" value="Carnitine O-acetyltransferase, mitochondrial"/>
    <property type="match status" value="1"/>
</dbReference>
<evidence type="ECO:0000256" key="17">
    <source>
        <dbReference type="ARBA" id="ARBA00073438"/>
    </source>
</evidence>
<dbReference type="Gene3D" id="3.30.559.10">
    <property type="entry name" value="Chloramphenicol acetyltransferase-like domain"/>
    <property type="match status" value="1"/>
</dbReference>
<reference evidence="20 21" key="1">
    <citation type="submission" date="2014-04" db="EMBL/GenBank/DDBJ databases">
        <authorList>
            <consortium name="DOE Joint Genome Institute"/>
            <person name="Kuo A."/>
            <person name="Gay G."/>
            <person name="Dore J."/>
            <person name="Kohler A."/>
            <person name="Nagy L.G."/>
            <person name="Floudas D."/>
            <person name="Copeland A."/>
            <person name="Barry K.W."/>
            <person name="Cichocki N."/>
            <person name="Veneault-Fourrey C."/>
            <person name="LaButti K."/>
            <person name="Lindquist E.A."/>
            <person name="Lipzen A."/>
            <person name="Lundell T."/>
            <person name="Morin E."/>
            <person name="Murat C."/>
            <person name="Sun H."/>
            <person name="Tunlid A."/>
            <person name="Henrissat B."/>
            <person name="Grigoriev I.V."/>
            <person name="Hibbett D.S."/>
            <person name="Martin F."/>
            <person name="Nordberg H.P."/>
            <person name="Cantor M.N."/>
            <person name="Hua S.X."/>
        </authorList>
    </citation>
    <scope>NUCLEOTIDE SEQUENCE [LARGE SCALE GENOMIC DNA]</scope>
    <source>
        <strain evidence="21">h7</strain>
    </source>
</reference>
<dbReference type="OrthoDB" id="240216at2759"/>
<evidence type="ECO:0000256" key="2">
    <source>
        <dbReference type="ARBA" id="ARBA00004443"/>
    </source>
</evidence>
<dbReference type="PROSITE" id="PS00108">
    <property type="entry name" value="PROTEIN_KINASE_ST"/>
    <property type="match status" value="1"/>
</dbReference>
<dbReference type="InterPro" id="IPR008271">
    <property type="entry name" value="Ser/Thr_kinase_AS"/>
</dbReference>
<dbReference type="InterPro" id="IPR000719">
    <property type="entry name" value="Prot_kinase_dom"/>
</dbReference>
<evidence type="ECO:0000256" key="12">
    <source>
        <dbReference type="ARBA" id="ARBA00023140"/>
    </source>
</evidence>
<dbReference type="HOGENOM" id="CLU_310805_0_0_1"/>
<dbReference type="InterPro" id="IPR011009">
    <property type="entry name" value="Kinase-like_dom_sf"/>
</dbReference>
<evidence type="ECO:0000313" key="21">
    <source>
        <dbReference type="Proteomes" id="UP000053424"/>
    </source>
</evidence>
<comment type="similarity">
    <text evidence="3">Belongs to the carnitine/choline acetyltransferase family.</text>
</comment>
<evidence type="ECO:0000256" key="5">
    <source>
        <dbReference type="ARBA" id="ARBA00022679"/>
    </source>
</evidence>
<dbReference type="InterPro" id="IPR023213">
    <property type="entry name" value="CAT-like_dom_sf"/>
</dbReference>
<keyword evidence="11" id="KW-0472">Membrane</keyword>
<dbReference type="InterPro" id="IPR039551">
    <property type="entry name" value="Cho/carn_acyl_trans"/>
</dbReference>
<evidence type="ECO:0000256" key="15">
    <source>
        <dbReference type="ARBA" id="ARBA00053195"/>
    </source>
</evidence>
<evidence type="ECO:0000259" key="19">
    <source>
        <dbReference type="PROSITE" id="PS50011"/>
    </source>
</evidence>
<gene>
    <name evidence="20" type="ORF">M413DRAFT_14289</name>
</gene>
<reference evidence="21" key="2">
    <citation type="submission" date="2015-01" db="EMBL/GenBank/DDBJ databases">
        <title>Evolutionary Origins and Diversification of the Mycorrhizal Mutualists.</title>
        <authorList>
            <consortium name="DOE Joint Genome Institute"/>
            <consortium name="Mycorrhizal Genomics Consortium"/>
            <person name="Kohler A."/>
            <person name="Kuo A."/>
            <person name="Nagy L.G."/>
            <person name="Floudas D."/>
            <person name="Copeland A."/>
            <person name="Barry K.W."/>
            <person name="Cichocki N."/>
            <person name="Veneault-Fourrey C."/>
            <person name="LaButti K."/>
            <person name="Lindquist E.A."/>
            <person name="Lipzen A."/>
            <person name="Lundell T."/>
            <person name="Morin E."/>
            <person name="Murat C."/>
            <person name="Riley R."/>
            <person name="Ohm R."/>
            <person name="Sun H."/>
            <person name="Tunlid A."/>
            <person name="Henrissat B."/>
            <person name="Grigoriev I.V."/>
            <person name="Hibbett D.S."/>
            <person name="Martin F."/>
        </authorList>
    </citation>
    <scope>NUCLEOTIDE SEQUENCE [LARGE SCALE GENOMIC DNA]</scope>
    <source>
        <strain evidence="21">h7</strain>
    </source>
</reference>
<dbReference type="PANTHER" id="PTHR22589">
    <property type="entry name" value="CARNITINE O-ACYLTRANSFERASE"/>
    <property type="match status" value="1"/>
</dbReference>
<dbReference type="InterPro" id="IPR042231">
    <property type="entry name" value="Cho/carn_acyl_trans_2"/>
</dbReference>
<name>A0A0C3BWY2_HEBCY</name>
<sequence>MSRKSSSAPTLPQGYVADPSAPTMLRYQASLPKLPVPSLESTCAKYLESVQPLVTPAEYSKTQTAVSDFLSSPLAGELQKRLKDRAAGSTSWLSEWWNDVAYMGYPDPVVVYVSYFYVHLDDKLRRDPAKRAASLIKAMLPFRELVESGRLEPEKVRGAPLCMASYKWLFHSTRYPVKPSDTAEKFDPKTNNHIVVLRKNRFFVVPLADASGREFSASEIQAQLNNIISHAGSQAHPTPIGALTGDNRDLWTDARAALVAASPSGKNAQLLKKIDSAMIVLALDDTKPITREDISWGTWVGDGRNRWYDKHQLVVYDNGRSGFLGEHSCMDGTPTLRMNEFVLASIAHGKVDLAPEQVDTSKLPQVQELVFEIDSKVQQLVKDSEKRFDELVGAHDLHVLQYEGFGKNFTKHHKTSPDAAAQLIKQLAFHKMFNRPGVTYESAQTRKFQLGRTEVIRSASNESGAWAQAMLDPSVTDPVHLRSLFSRAAARHIQYANWAADGQGVDRHLFGLKRLLKDGESVPEIYSDPSFSKSNHWELSTSQLSSPYFDGWGYGEVVPDGYGLSYSIGDDYIRWTITSLKRDTQVLKHYLAEAATELLSIPLTVVQGSENCLFWDVHEHWKFWDSEVAFQYVLSYGYTLYRVQEDFSTIPRLPVEDFTEAQYPFAYSDAQTWRDWAAPFQTSACSSKVLFAQDAQNRHVAIKIVRANSDEYRILRFLKEQRLETLQENYVLPVLDLLPADGFWLVVMPRRATSGIFDFSLAESVQALIYLHEHNIIHRDIKVDNVLVNHFGADPTLEHNALRSELRSDGKLTYALFDFDISIMAPPDAKKGEYRLPYQMSWWGSFNQPRDTAQGEFDYDPFAFDVGMMGSEFCQQYQEYTTLIPILAPLLDRMTTRDIQRRPTAVQALELFEELYKELTEEQLQSMTYQVKKKYRQVYDTFEDGN</sequence>
<dbReference type="PROSITE" id="PS50011">
    <property type="entry name" value="PROTEIN_KINASE_DOM"/>
    <property type="match status" value="1"/>
</dbReference>
<evidence type="ECO:0000256" key="4">
    <source>
        <dbReference type="ARBA" id="ARBA00022448"/>
    </source>
</evidence>
<dbReference type="EMBL" id="KN831812">
    <property type="protein sequence ID" value="KIM35911.1"/>
    <property type="molecule type" value="Genomic_DNA"/>
</dbReference>
<evidence type="ECO:0000256" key="6">
    <source>
        <dbReference type="ARBA" id="ARBA00022792"/>
    </source>
</evidence>
<evidence type="ECO:0000256" key="14">
    <source>
        <dbReference type="ARBA" id="ARBA00052702"/>
    </source>
</evidence>
<keyword evidence="9" id="KW-0443">Lipid metabolism</keyword>
<keyword evidence="13" id="KW-0012">Acyltransferase</keyword>
<evidence type="ECO:0000256" key="1">
    <source>
        <dbReference type="ARBA" id="ARBA00004275"/>
    </source>
</evidence>
<evidence type="ECO:0000256" key="11">
    <source>
        <dbReference type="ARBA" id="ARBA00023136"/>
    </source>
</evidence>
<dbReference type="Gene3D" id="3.30.559.70">
    <property type="entry name" value="Choline/Carnitine o-acyltransferase, domain 2"/>
    <property type="match status" value="1"/>
</dbReference>
<evidence type="ECO:0000256" key="18">
    <source>
        <dbReference type="PIRSR" id="PIRSR600542-1"/>
    </source>
</evidence>
<accession>A0A0C3BWY2</accession>
<dbReference type="SMART" id="SM00220">
    <property type="entry name" value="S_TKc"/>
    <property type="match status" value="1"/>
</dbReference>
<keyword evidence="7" id="KW-0276">Fatty acid metabolism</keyword>
<keyword evidence="21" id="KW-1185">Reference proteome</keyword>
<feature type="domain" description="Protein kinase" evidence="19">
    <location>
        <begin position="647"/>
        <end position="916"/>
    </location>
</feature>
<evidence type="ECO:0000256" key="3">
    <source>
        <dbReference type="ARBA" id="ARBA00005232"/>
    </source>
</evidence>
<keyword evidence="5" id="KW-0808">Transferase</keyword>
<keyword evidence="4" id="KW-0813">Transport</keyword>
<dbReference type="GO" id="GO:0004092">
    <property type="term" value="F:carnitine O-acetyltransferase activity"/>
    <property type="evidence" value="ECO:0007669"/>
    <property type="project" value="UniProtKB-EC"/>
</dbReference>
<evidence type="ECO:0000256" key="16">
    <source>
        <dbReference type="ARBA" id="ARBA00066910"/>
    </source>
</evidence>
<keyword evidence="12" id="KW-0576">Peroxisome</keyword>
<dbReference type="GO" id="GO:0006631">
    <property type="term" value="P:fatty acid metabolic process"/>
    <property type="evidence" value="ECO:0007669"/>
    <property type="project" value="UniProtKB-KW"/>
</dbReference>
<comment type="subcellular location">
    <subcellularLocation>
        <location evidence="2">Mitochondrion inner membrane</location>
        <topology evidence="2">Peripheral membrane protein</topology>
        <orientation evidence="2">Matrix side</orientation>
    </subcellularLocation>
    <subcellularLocation>
        <location evidence="1">Peroxisome</location>
    </subcellularLocation>
</comment>
<keyword evidence="8" id="KW-0809">Transit peptide</keyword>
<keyword evidence="6" id="KW-0999">Mitochondrion inner membrane</keyword>
<evidence type="ECO:0000256" key="8">
    <source>
        <dbReference type="ARBA" id="ARBA00022946"/>
    </source>
</evidence>
<dbReference type="PANTHER" id="PTHR22589:SF103">
    <property type="entry name" value="CARNITINE O-ACETYL-TRANSFERASE, ISOFORM A-RELATED"/>
    <property type="match status" value="1"/>
</dbReference>
<evidence type="ECO:0000256" key="9">
    <source>
        <dbReference type="ARBA" id="ARBA00023098"/>
    </source>
</evidence>
<dbReference type="STRING" id="686832.A0A0C3BWY2"/>
<dbReference type="Gene3D" id="1.10.510.10">
    <property type="entry name" value="Transferase(Phosphotransferase) domain 1"/>
    <property type="match status" value="1"/>
</dbReference>
<keyword evidence="10" id="KW-0496">Mitochondrion</keyword>
<dbReference type="SUPFAM" id="SSF52777">
    <property type="entry name" value="CoA-dependent acyltransferases"/>
    <property type="match status" value="2"/>
</dbReference>
<dbReference type="EC" id="2.3.1.7" evidence="16"/>
<dbReference type="GO" id="GO:0009437">
    <property type="term" value="P:carnitine metabolic process"/>
    <property type="evidence" value="ECO:0007669"/>
    <property type="project" value="TreeGrafter"/>
</dbReference>
<dbReference type="GO" id="GO:0005524">
    <property type="term" value="F:ATP binding"/>
    <property type="evidence" value="ECO:0007669"/>
    <property type="project" value="InterPro"/>
</dbReference>
<evidence type="ECO:0000256" key="7">
    <source>
        <dbReference type="ARBA" id="ARBA00022832"/>
    </source>
</evidence>
<dbReference type="AlphaFoldDB" id="A0A0C3BWY2"/>
<dbReference type="GO" id="GO:0005743">
    <property type="term" value="C:mitochondrial inner membrane"/>
    <property type="evidence" value="ECO:0007669"/>
    <property type="project" value="UniProtKB-SubCell"/>
</dbReference>
<comment type="function">
    <text evidence="15">Carnitine acetylase is specific for short chain fatty acids. Carnitine acetylase seems to affect the flux through the pyruvate dehydrogenase complex. It may be involved as well in the transport of acetyl-CoA into mitochondria.</text>
</comment>
<feature type="active site" description="Proton acceptor" evidence="18">
    <location>
        <position position="327"/>
    </location>
</feature>
<evidence type="ECO:0000256" key="13">
    <source>
        <dbReference type="ARBA" id="ARBA00023315"/>
    </source>
</evidence>
<dbReference type="Pfam" id="PF00755">
    <property type="entry name" value="Carn_acyltransf"/>
    <property type="match status" value="1"/>
</dbReference>
<proteinExistence type="inferred from homology"/>
<comment type="catalytic activity">
    <reaction evidence="14">
        <text>(R)-carnitine + acetyl-CoA = O-acetyl-(R)-carnitine + CoA</text>
        <dbReference type="Rhea" id="RHEA:21136"/>
        <dbReference type="ChEBI" id="CHEBI:16347"/>
        <dbReference type="ChEBI" id="CHEBI:57287"/>
        <dbReference type="ChEBI" id="CHEBI:57288"/>
        <dbReference type="ChEBI" id="CHEBI:57589"/>
        <dbReference type="EC" id="2.3.1.7"/>
    </reaction>
</comment>